<dbReference type="InterPro" id="IPR039399">
    <property type="entry name" value="Deltex_C_sf"/>
</dbReference>
<dbReference type="GO" id="GO:0061630">
    <property type="term" value="F:ubiquitin protein ligase activity"/>
    <property type="evidence" value="ECO:0007669"/>
    <property type="project" value="UniProtKB-EC"/>
</dbReference>
<dbReference type="Gene3D" id="3.40.220.10">
    <property type="entry name" value="Leucine Aminopeptidase, subunit E, domain 1"/>
    <property type="match status" value="4"/>
</dbReference>
<evidence type="ECO:0000259" key="11">
    <source>
        <dbReference type="PROSITE" id="PS50089"/>
    </source>
</evidence>
<dbReference type="OrthoDB" id="527344at2759"/>
<dbReference type="EMBL" id="CACVKT020009086">
    <property type="protein sequence ID" value="CAC5420245.1"/>
    <property type="molecule type" value="Genomic_DNA"/>
</dbReference>
<dbReference type="PROSITE" id="PS51154">
    <property type="entry name" value="MACRO"/>
    <property type="match status" value="2"/>
</dbReference>
<dbReference type="InterPro" id="IPR039398">
    <property type="entry name" value="Deltex_fam"/>
</dbReference>
<dbReference type="InterPro" id="IPR001841">
    <property type="entry name" value="Znf_RING"/>
</dbReference>
<protein>
    <recommendedName>
        <fullName evidence="4">RING-type E3 ubiquitin transferase</fullName>
        <ecNumber evidence="4">2.3.2.27</ecNumber>
    </recommendedName>
</protein>
<gene>
    <name evidence="13" type="ORF">MCOR_52488</name>
</gene>
<evidence type="ECO:0000256" key="2">
    <source>
        <dbReference type="ARBA" id="ARBA00004906"/>
    </source>
</evidence>
<dbReference type="GO" id="GO:0008270">
    <property type="term" value="F:zinc ion binding"/>
    <property type="evidence" value="ECO:0007669"/>
    <property type="project" value="UniProtKB-KW"/>
</dbReference>
<dbReference type="PROSITE" id="PS50089">
    <property type="entry name" value="ZF_RING_2"/>
    <property type="match status" value="1"/>
</dbReference>
<dbReference type="Pfam" id="PF13639">
    <property type="entry name" value="zf-RING_2"/>
    <property type="match status" value="1"/>
</dbReference>
<dbReference type="InterPro" id="IPR043472">
    <property type="entry name" value="Macro_dom-like"/>
</dbReference>
<keyword evidence="7 9" id="KW-0863">Zinc-finger</keyword>
<feature type="domain" description="Macro" evidence="12">
    <location>
        <begin position="573"/>
        <end position="760"/>
    </location>
</feature>
<evidence type="ECO:0000256" key="1">
    <source>
        <dbReference type="ARBA" id="ARBA00000900"/>
    </source>
</evidence>
<dbReference type="CDD" id="cd09633">
    <property type="entry name" value="Deltex_C"/>
    <property type="match status" value="1"/>
</dbReference>
<keyword evidence="14" id="KW-1185">Reference proteome</keyword>
<comment type="similarity">
    <text evidence="3">Belongs to the Deltex family.</text>
</comment>
<organism evidence="13 14">
    <name type="scientific">Mytilus coruscus</name>
    <name type="common">Sea mussel</name>
    <dbReference type="NCBI Taxonomy" id="42192"/>
    <lineage>
        <taxon>Eukaryota</taxon>
        <taxon>Metazoa</taxon>
        <taxon>Spiralia</taxon>
        <taxon>Lophotrochozoa</taxon>
        <taxon>Mollusca</taxon>
        <taxon>Bivalvia</taxon>
        <taxon>Autobranchia</taxon>
        <taxon>Pteriomorphia</taxon>
        <taxon>Mytilida</taxon>
        <taxon>Mytiloidea</taxon>
        <taxon>Mytilidae</taxon>
        <taxon>Mytilinae</taxon>
        <taxon>Mytilus</taxon>
    </lineage>
</organism>
<dbReference type="PANTHER" id="PTHR12622">
    <property type="entry name" value="DELTEX-RELATED"/>
    <property type="match status" value="1"/>
</dbReference>
<dbReference type="InterPro" id="IPR002589">
    <property type="entry name" value="Macro_dom"/>
</dbReference>
<keyword evidence="6" id="KW-0479">Metal-binding</keyword>
<evidence type="ECO:0000256" key="3">
    <source>
        <dbReference type="ARBA" id="ARBA00009413"/>
    </source>
</evidence>
<evidence type="ECO:0000256" key="10">
    <source>
        <dbReference type="SAM" id="MobiDB-lite"/>
    </source>
</evidence>
<dbReference type="EC" id="2.3.2.27" evidence="4"/>
<feature type="region of interest" description="Disordered" evidence="10">
    <location>
        <begin position="541"/>
        <end position="560"/>
    </location>
</feature>
<keyword evidence="8" id="KW-0862">Zinc</keyword>
<evidence type="ECO:0000256" key="5">
    <source>
        <dbReference type="ARBA" id="ARBA00022679"/>
    </source>
</evidence>
<proteinExistence type="inferred from homology"/>
<comment type="pathway">
    <text evidence="2">Protein modification; protein ubiquitination.</text>
</comment>
<evidence type="ECO:0000313" key="14">
    <source>
        <dbReference type="Proteomes" id="UP000507470"/>
    </source>
</evidence>
<dbReference type="InterPro" id="IPR017907">
    <property type="entry name" value="Znf_RING_CS"/>
</dbReference>
<dbReference type="Gene3D" id="3.30.40.10">
    <property type="entry name" value="Zinc/RING finger domain, C3HC4 (zinc finger)"/>
    <property type="match status" value="1"/>
</dbReference>
<evidence type="ECO:0000256" key="6">
    <source>
        <dbReference type="ARBA" id="ARBA00022723"/>
    </source>
</evidence>
<dbReference type="SUPFAM" id="SSF52949">
    <property type="entry name" value="Macro domain-like"/>
    <property type="match status" value="5"/>
</dbReference>
<dbReference type="CDD" id="cd02907">
    <property type="entry name" value="Macro_Af1521_BAL-like"/>
    <property type="match status" value="1"/>
</dbReference>
<dbReference type="Gene3D" id="3.30.390.130">
    <property type="match status" value="1"/>
</dbReference>
<dbReference type="PROSITE" id="PS00518">
    <property type="entry name" value="ZF_RING_1"/>
    <property type="match status" value="1"/>
</dbReference>
<dbReference type="Proteomes" id="UP000507470">
    <property type="component" value="Unassembled WGS sequence"/>
</dbReference>
<reference evidence="13 14" key="1">
    <citation type="submission" date="2020-06" db="EMBL/GenBank/DDBJ databases">
        <authorList>
            <person name="Li R."/>
            <person name="Bekaert M."/>
        </authorList>
    </citation>
    <scope>NUCLEOTIDE SEQUENCE [LARGE SCALE GENOMIC DNA]</scope>
    <source>
        <strain evidence="14">wild</strain>
    </source>
</reference>
<dbReference type="Pfam" id="PF01661">
    <property type="entry name" value="Macro"/>
    <property type="match status" value="2"/>
</dbReference>
<accession>A0A6J8EKZ8</accession>
<comment type="catalytic activity">
    <reaction evidence="1">
        <text>S-ubiquitinyl-[E2 ubiquitin-conjugating enzyme]-L-cysteine + [acceptor protein]-L-lysine = [E2 ubiquitin-conjugating enzyme]-L-cysteine + N(6)-ubiquitinyl-[acceptor protein]-L-lysine.</text>
        <dbReference type="EC" id="2.3.2.27"/>
    </reaction>
</comment>
<dbReference type="SMART" id="SM00506">
    <property type="entry name" value="A1pp"/>
    <property type="match status" value="2"/>
</dbReference>
<feature type="domain" description="Macro" evidence="12">
    <location>
        <begin position="1290"/>
        <end position="1477"/>
    </location>
</feature>
<dbReference type="SUPFAM" id="SSF57850">
    <property type="entry name" value="RING/U-box"/>
    <property type="match status" value="1"/>
</dbReference>
<keyword evidence="5 13" id="KW-0808">Transferase</keyword>
<dbReference type="InterPro" id="IPR039396">
    <property type="entry name" value="Deltex_C"/>
</dbReference>
<dbReference type="GO" id="GO:0007219">
    <property type="term" value="P:Notch signaling pathway"/>
    <property type="evidence" value="ECO:0007669"/>
    <property type="project" value="InterPro"/>
</dbReference>
<keyword evidence="13" id="KW-0012">Acyltransferase</keyword>
<dbReference type="Pfam" id="PF18102">
    <property type="entry name" value="DTC"/>
    <property type="match status" value="1"/>
</dbReference>
<evidence type="ECO:0000256" key="7">
    <source>
        <dbReference type="ARBA" id="ARBA00022771"/>
    </source>
</evidence>
<feature type="region of interest" description="Disordered" evidence="10">
    <location>
        <begin position="1258"/>
        <end position="1284"/>
    </location>
</feature>
<evidence type="ECO:0000313" key="13">
    <source>
        <dbReference type="EMBL" id="CAC5420245.1"/>
    </source>
</evidence>
<dbReference type="GO" id="GO:0016567">
    <property type="term" value="P:protein ubiquitination"/>
    <property type="evidence" value="ECO:0007669"/>
    <property type="project" value="UniProtKB-UniPathway"/>
</dbReference>
<evidence type="ECO:0000259" key="12">
    <source>
        <dbReference type="PROSITE" id="PS51154"/>
    </source>
</evidence>
<evidence type="ECO:0000256" key="8">
    <source>
        <dbReference type="ARBA" id="ARBA00022833"/>
    </source>
</evidence>
<dbReference type="SMART" id="SM00184">
    <property type="entry name" value="RING"/>
    <property type="match status" value="1"/>
</dbReference>
<dbReference type="InterPro" id="IPR013083">
    <property type="entry name" value="Znf_RING/FYVE/PHD"/>
</dbReference>
<evidence type="ECO:0000256" key="4">
    <source>
        <dbReference type="ARBA" id="ARBA00012483"/>
    </source>
</evidence>
<feature type="domain" description="RING-type" evidence="11">
    <location>
        <begin position="1819"/>
        <end position="1859"/>
    </location>
</feature>
<evidence type="ECO:0000256" key="9">
    <source>
        <dbReference type="PROSITE-ProRule" id="PRU00175"/>
    </source>
</evidence>
<dbReference type="UniPathway" id="UPA00143"/>
<sequence>MDEMHNIASNLKVELVHTDRGFEVKGTDESKVKNMCDHLLKFNIRDHDKQNREAVIKRFVQMDEAQIDKVCQQKLQCMRNYSKELNIEYDPTNLGFEVKGTTEATVKKFCDYLLELKNEVISAKRETSDNGNKMDGDTELKLVKRFVQMKEEEVGHLCNHVLSDMNNFGKELNITFDPTNLGFEVKGKTEDNVKKFCDRLIELKTQILYQDGSSTTDETTKENHVGITPPKETEELLDLPLNIPKKFTQLDERVIHYIDKFKIVEIKEIMVNLDVKFTKSSLGFEIYGEKKENVQTLGDHLMRLNSQIEIKKVENVPDLLDDDLQRLEEKYKCIIKILSDKEEDSKQLAEADLADEAVWCVNGIKVSVAMRDADSLKCDVIVIPMVEEISGKKFVYQEKYQFEEVQVAIPLYKEEFGKEKHDLTQLLVDLLFDLNSHQYNTVALPVKTFNKWPSTKLTKIMLVALKEYLQKPDQNNIQKIYVCSTEPEVCQRAISAMEYAMPDLKRGGFTAVAIKKPRTDKHDHPSIQPADATPETEIPEVNTEDVTPNPTEIPEVNTEDVTPNPRVIQHIKDDTPKLQEEIKPKIIVIKDLIAKQKVDVIVNSTSPDFDLKNGAVSKSILDAAGKEIQKDVKRSSRDIIPGQIVATGGHKLHCKSVYHGCLQGYDKNAHPTEQRSVKILTSFISGCLIKAHRKSYRSIAFPVLGAGALDFPPDVVASMMKKVVEDFGKRNEHTTIEEVRVVVFKDDGIFTIFRMMAEKYNKPTQVELYREPVDHPSADAATKSPEPPKQVPTTLLKDLPTQGLSLALNRVTLSAGLGDVTKLDGFDCLILLWPQDEIKSTPVDKAVILKSVGKSSLTEWEKDKEILSGSKILVTPGGFLPQKTIIHVYVENLCLQDAFMLGLAKAEEMKMKSAVIPVRPTDSLARDVGDFSSCIYRAVTEMNNRLHLMRHVKICIGGKHLCQPILATLAKLQETGGQHFDQTKATCIVEITALKDDMENIMYEINPKTEAEDINNQKDARMADEEEIKSKTLTKDDMEQFKQPSKRFLVNLCAEISPDVIQTALQTNQLETLKMGIERISEKVKISEVDGKWVVYGSYAQIEMCQKDSTEPIDGEIIIKVNITKDLYQALLFLEKRKLSEITGNANLNFIDDAGLLEISGHTIPANVEKQIQELVSSFQANMEIDVVEVPYRLVQNSSVENFVLKLQIDHPDVYIYTNEGKGAESAFPVYLVSLKREDLASAKKSIQTEYLKTSTRAGRFSQSQKSDTNAKFGNPNKFNRSYSLENRKPTHKTYKTEEGLVIHVYMGNILQLNVDCIVNAANSHLMHGGGIAAVIADAAGKAFNKESYEYVKSYGEVKTGHCCVTHAGNLPYKRVIHGVGPHWSKGKADECCDMLQQTIEQCIQTANAHHMTSIAIPSISAGLYGMPAELCAKSYAVGVMTVSANRTGRWSLKEVHFVDNKPDMVFTVQKAFSDFFESSETRRQRSVEESLQTSVEQFKGDTAIIEKLKKNQSLTNAEEIVQRKATVKLNTQTEHMNFTISGSPIDNYILPNSSDLPTSWKVTIKTNLIEIETGPSMKVYFYESDFGNQIMESIAFGKDIDYGQRSTVVQSLRRRTNVKAKLDQLQIQIPKPTVGTVAMFEAVTDIYLQKVFVVFTPKYPRNWTSGENKKFHDNLFGCYLKIFQEVANTKDTEFLAVSFLKTGNKGTSFEEGVKVFLHAVDTFTTNKNPECRLKQIHLIVNKETNALKQIQSVLEQNYKDRGHVIHIYEKADKKALAMVGFKTIMSQKKDMPLEDRNNSEIAGENENKTKEKSKPVDCAICLEEVQDDTKKTLHKCKHVFCKECIDECFRHRPVCPTCGMVYGIVRGTQPTGTMEVEHRPHSDLPGHKNQGCYMINYNFYSGKQTAEHQNPGKSYRGTSRMAYLPANEKGTMVMKLLKIAFDRKLVFTIGHSRTTGEENVVTWNDIHHKTNMSGGAQAFGYPDPEYLDRVLGELAAKGVTKEDLKD</sequence>
<name>A0A6J8EKZ8_MYTCO</name>